<protein>
    <submittedName>
        <fullName evidence="3">NAD(P)-binding protein</fullName>
    </submittedName>
</protein>
<accession>A0A8E2EUU0</accession>
<dbReference type="PANTHER" id="PTHR24321">
    <property type="entry name" value="DEHYDROGENASES, SHORT CHAIN"/>
    <property type="match status" value="1"/>
</dbReference>
<reference evidence="3 4" key="1">
    <citation type="journal article" date="2016" name="Nat. Commun.">
        <title>Ectomycorrhizal ecology is imprinted in the genome of the dominant symbiotic fungus Cenococcum geophilum.</title>
        <authorList>
            <consortium name="DOE Joint Genome Institute"/>
            <person name="Peter M."/>
            <person name="Kohler A."/>
            <person name="Ohm R.A."/>
            <person name="Kuo A."/>
            <person name="Krutzmann J."/>
            <person name="Morin E."/>
            <person name="Arend M."/>
            <person name="Barry K.W."/>
            <person name="Binder M."/>
            <person name="Choi C."/>
            <person name="Clum A."/>
            <person name="Copeland A."/>
            <person name="Grisel N."/>
            <person name="Haridas S."/>
            <person name="Kipfer T."/>
            <person name="LaButti K."/>
            <person name="Lindquist E."/>
            <person name="Lipzen A."/>
            <person name="Maire R."/>
            <person name="Meier B."/>
            <person name="Mihaltcheva S."/>
            <person name="Molinier V."/>
            <person name="Murat C."/>
            <person name="Poggeler S."/>
            <person name="Quandt C.A."/>
            <person name="Sperisen C."/>
            <person name="Tritt A."/>
            <person name="Tisserant E."/>
            <person name="Crous P.W."/>
            <person name="Henrissat B."/>
            <person name="Nehls U."/>
            <person name="Egli S."/>
            <person name="Spatafora J.W."/>
            <person name="Grigoriev I.V."/>
            <person name="Martin F.M."/>
        </authorList>
    </citation>
    <scope>NUCLEOTIDE SEQUENCE [LARGE SCALE GENOMIC DNA]</scope>
    <source>
        <strain evidence="3 4">CBS 207.34</strain>
    </source>
</reference>
<dbReference type="SUPFAM" id="SSF51735">
    <property type="entry name" value="NAD(P)-binding Rossmann-fold domains"/>
    <property type="match status" value="1"/>
</dbReference>
<dbReference type="OrthoDB" id="5840532at2759"/>
<proteinExistence type="inferred from homology"/>
<evidence type="ECO:0000256" key="1">
    <source>
        <dbReference type="ARBA" id="ARBA00006484"/>
    </source>
</evidence>
<keyword evidence="2" id="KW-0560">Oxidoreductase</keyword>
<keyword evidence="4" id="KW-1185">Reference proteome</keyword>
<organism evidence="3 4">
    <name type="scientific">Glonium stellatum</name>
    <dbReference type="NCBI Taxonomy" id="574774"/>
    <lineage>
        <taxon>Eukaryota</taxon>
        <taxon>Fungi</taxon>
        <taxon>Dikarya</taxon>
        <taxon>Ascomycota</taxon>
        <taxon>Pezizomycotina</taxon>
        <taxon>Dothideomycetes</taxon>
        <taxon>Pleosporomycetidae</taxon>
        <taxon>Gloniales</taxon>
        <taxon>Gloniaceae</taxon>
        <taxon>Glonium</taxon>
    </lineage>
</organism>
<comment type="similarity">
    <text evidence="1">Belongs to the short-chain dehydrogenases/reductases (SDR) family.</text>
</comment>
<sequence length="109" mass="11204">MAGLRGYANLPSYSAIKYAIIGFTKADGLRHATDLIRVNAICPGSTETPLLGEVSDDIGTSTASMTKDVAVGRLGLPEEVAESLVWIVSHRASLVTATTLAANGGMVGA</sequence>
<evidence type="ECO:0000313" key="4">
    <source>
        <dbReference type="Proteomes" id="UP000250140"/>
    </source>
</evidence>
<dbReference type="InterPro" id="IPR002347">
    <property type="entry name" value="SDR_fam"/>
</dbReference>
<gene>
    <name evidence="3" type="ORF">AOQ84DRAFT_379767</name>
</gene>
<evidence type="ECO:0000313" key="3">
    <source>
        <dbReference type="EMBL" id="OCL05266.1"/>
    </source>
</evidence>
<dbReference type="GO" id="GO:0016491">
    <property type="term" value="F:oxidoreductase activity"/>
    <property type="evidence" value="ECO:0007669"/>
    <property type="project" value="UniProtKB-KW"/>
</dbReference>
<dbReference type="EMBL" id="KV750330">
    <property type="protein sequence ID" value="OCL05266.1"/>
    <property type="molecule type" value="Genomic_DNA"/>
</dbReference>
<dbReference type="Gene3D" id="3.40.50.720">
    <property type="entry name" value="NAD(P)-binding Rossmann-like Domain"/>
    <property type="match status" value="1"/>
</dbReference>
<dbReference type="Proteomes" id="UP000250140">
    <property type="component" value="Unassembled WGS sequence"/>
</dbReference>
<dbReference type="InterPro" id="IPR036291">
    <property type="entry name" value="NAD(P)-bd_dom_sf"/>
</dbReference>
<dbReference type="PRINTS" id="PR00081">
    <property type="entry name" value="GDHRDH"/>
</dbReference>
<evidence type="ECO:0000256" key="2">
    <source>
        <dbReference type="ARBA" id="ARBA00023002"/>
    </source>
</evidence>
<name>A0A8E2EUU0_9PEZI</name>
<dbReference type="PANTHER" id="PTHR24321:SF8">
    <property type="entry name" value="ESTRADIOL 17-BETA-DEHYDROGENASE 8-RELATED"/>
    <property type="match status" value="1"/>
</dbReference>
<dbReference type="AlphaFoldDB" id="A0A8E2EUU0"/>
<dbReference type="Pfam" id="PF13561">
    <property type="entry name" value="adh_short_C2"/>
    <property type="match status" value="1"/>
</dbReference>